<dbReference type="Proteomes" id="UP000479190">
    <property type="component" value="Unassembled WGS sequence"/>
</dbReference>
<dbReference type="GO" id="GO:0005758">
    <property type="term" value="C:mitochondrial intermembrane space"/>
    <property type="evidence" value="ECO:0007669"/>
    <property type="project" value="InterPro"/>
</dbReference>
<organism evidence="2 3">
    <name type="scientific">Trichogramma brassicae</name>
    <dbReference type="NCBI Taxonomy" id="86971"/>
    <lineage>
        <taxon>Eukaryota</taxon>
        <taxon>Metazoa</taxon>
        <taxon>Ecdysozoa</taxon>
        <taxon>Arthropoda</taxon>
        <taxon>Hexapoda</taxon>
        <taxon>Insecta</taxon>
        <taxon>Pterygota</taxon>
        <taxon>Neoptera</taxon>
        <taxon>Endopterygota</taxon>
        <taxon>Hymenoptera</taxon>
        <taxon>Apocrita</taxon>
        <taxon>Proctotrupomorpha</taxon>
        <taxon>Chalcidoidea</taxon>
        <taxon>Trichogrammatidae</taxon>
        <taxon>Trichogramma</taxon>
    </lineage>
</organism>
<sequence length="186" mass="21781">MKVWMSEHIFNHPWETVVAAAWQKYPNPITPSVLGTDVIDRKVVDGKLKSLRLVSSQWGFPRWTKPRITQKLIVSAKYYMYARAPEDSTTSDQVRSVLINRFSGCVYTQEQQALTFYNYITVDETVRYTPHPKDDKKTLLTQEAVVKVHGVPLTHYMERSFGVENFFQRKQILYTVTLVELYRNNE</sequence>
<dbReference type="Pfam" id="PF04707">
    <property type="entry name" value="PRELI"/>
    <property type="match status" value="1"/>
</dbReference>
<evidence type="ECO:0000259" key="1">
    <source>
        <dbReference type="PROSITE" id="PS50904"/>
    </source>
</evidence>
<feature type="domain" description="PRELI/MSF1" evidence="1">
    <location>
        <begin position="1"/>
        <end position="186"/>
    </location>
</feature>
<evidence type="ECO:0000313" key="2">
    <source>
        <dbReference type="EMBL" id="CAB0031569.1"/>
    </source>
</evidence>
<reference evidence="2 3" key="1">
    <citation type="submission" date="2020-02" db="EMBL/GenBank/DDBJ databases">
        <authorList>
            <person name="Ferguson B K."/>
        </authorList>
    </citation>
    <scope>NUCLEOTIDE SEQUENCE [LARGE SCALE GENOMIC DNA]</scope>
</reference>
<dbReference type="EMBL" id="CADCXV010000647">
    <property type="protein sequence ID" value="CAB0031569.1"/>
    <property type="molecule type" value="Genomic_DNA"/>
</dbReference>
<dbReference type="PANTHER" id="PTHR11158">
    <property type="entry name" value="MSF1/PX19 RELATED"/>
    <property type="match status" value="1"/>
</dbReference>
<dbReference type="PROSITE" id="PS50904">
    <property type="entry name" value="PRELI_MSF1"/>
    <property type="match status" value="1"/>
</dbReference>
<gene>
    <name evidence="2" type="ORF">TBRA_LOCUS3536</name>
</gene>
<name>A0A6H5I2W1_9HYME</name>
<proteinExistence type="predicted"/>
<dbReference type="AlphaFoldDB" id="A0A6H5I2W1"/>
<dbReference type="OrthoDB" id="407630at2759"/>
<keyword evidence="3" id="KW-1185">Reference proteome</keyword>
<protein>
    <recommendedName>
        <fullName evidence="1">PRELI/MSF1 domain-containing protein</fullName>
    </recommendedName>
</protein>
<dbReference type="InterPro" id="IPR006797">
    <property type="entry name" value="PRELI/MSF1_dom"/>
</dbReference>
<accession>A0A6H5I2W1</accession>
<evidence type="ECO:0000313" key="3">
    <source>
        <dbReference type="Proteomes" id="UP000479190"/>
    </source>
</evidence>
<dbReference type="InterPro" id="IPR037365">
    <property type="entry name" value="Slowmo/Ups"/>
</dbReference>